<reference evidence="2" key="4">
    <citation type="submission" date="2020-09" db="EMBL/GenBank/DDBJ databases">
        <authorList>
            <person name="Sun Q."/>
            <person name="Ohkuma M."/>
        </authorList>
    </citation>
    <scope>NUCLEOTIDE SEQUENCE</scope>
    <source>
        <strain evidence="2">JCM 31740</strain>
    </source>
</reference>
<dbReference type="AlphaFoldDB" id="A0A348B2N9"/>
<sequence length="104" mass="11407">MESLRVKVIYGPSGDLGLLPLVYSIAKMVPGVDVEPEFDLMEEEALVEVNGVRIIYDASTYSEDVIRALIFKGTLGAAHILRREDGGSTYFLKRDPSMQDGALS</sequence>
<reference evidence="3" key="2">
    <citation type="submission" date="2018-04" db="EMBL/GenBank/DDBJ databases">
        <title>Complete genome sequence of Sulfodiicoccus acidiphilus strain HS-1.</title>
        <authorList>
            <person name="Sakai H.D."/>
            <person name="Kurosawa N."/>
        </authorList>
    </citation>
    <scope>NUCLEOTIDE SEQUENCE [LARGE SCALE GENOMIC DNA]</scope>
    <source>
        <strain evidence="3">HS-1</strain>
    </source>
</reference>
<keyword evidence="3" id="KW-1185">Reference proteome</keyword>
<evidence type="ECO:0000313" key="2">
    <source>
        <dbReference type="EMBL" id="GGT97119.1"/>
    </source>
</evidence>
<dbReference type="Proteomes" id="UP000616143">
    <property type="component" value="Unassembled WGS sequence"/>
</dbReference>
<reference evidence="1" key="3">
    <citation type="journal article" date="2019" name="BMC Res. Notes">
        <title>Complete genome sequence of the Sulfodiicoccus acidiphilus strain HS-1T, the first crenarchaeon that lacks polB3, isolated from an acidic hot spring in Ohwaku-dani, Hakone, Japan.</title>
        <authorList>
            <person name="Sakai H.D."/>
            <person name="Kurosawa N."/>
        </authorList>
    </citation>
    <scope>NUCLEOTIDE SEQUENCE</scope>
    <source>
        <strain evidence="1">HS-1</strain>
    </source>
</reference>
<evidence type="ECO:0000313" key="1">
    <source>
        <dbReference type="EMBL" id="BBD72441.1"/>
    </source>
</evidence>
<dbReference type="OrthoDB" id="38163at2157"/>
<accession>A0A348B2N9</accession>
<protein>
    <submittedName>
        <fullName evidence="1">Uncharacterized protein</fullName>
    </submittedName>
</protein>
<evidence type="ECO:0000313" key="3">
    <source>
        <dbReference type="Proteomes" id="UP000276741"/>
    </source>
</evidence>
<dbReference type="RefSeq" id="WP_126449751.1">
    <property type="nucleotide sequence ID" value="NZ_AP018553.1"/>
</dbReference>
<dbReference type="GeneID" id="38666332"/>
<gene>
    <name evidence="2" type="ORF">GCM10007116_13280</name>
    <name evidence="1" type="ORF">HS1genome_0830</name>
</gene>
<dbReference type="EMBL" id="BMQS01000011">
    <property type="protein sequence ID" value="GGT97119.1"/>
    <property type="molecule type" value="Genomic_DNA"/>
</dbReference>
<name>A0A348B2N9_9CREN</name>
<organism evidence="1 3">
    <name type="scientific">Sulfodiicoccus acidiphilus</name>
    <dbReference type="NCBI Taxonomy" id="1670455"/>
    <lineage>
        <taxon>Archaea</taxon>
        <taxon>Thermoproteota</taxon>
        <taxon>Thermoprotei</taxon>
        <taxon>Sulfolobales</taxon>
        <taxon>Sulfolobaceae</taxon>
        <taxon>Sulfodiicoccus</taxon>
    </lineage>
</organism>
<dbReference type="KEGG" id="sacd:HS1genome_0830"/>
<dbReference type="Proteomes" id="UP000276741">
    <property type="component" value="Chromosome"/>
</dbReference>
<reference evidence="2" key="1">
    <citation type="journal article" date="2014" name="Int. J. Syst. Evol. Microbiol.">
        <title>Complete genome sequence of Corynebacterium casei LMG S-19264T (=DSM 44701T), isolated from a smear-ripened cheese.</title>
        <authorList>
            <consortium name="US DOE Joint Genome Institute (JGI-PGF)"/>
            <person name="Walter F."/>
            <person name="Albersmeier A."/>
            <person name="Kalinowski J."/>
            <person name="Ruckert C."/>
        </authorList>
    </citation>
    <scope>NUCLEOTIDE SEQUENCE</scope>
    <source>
        <strain evidence="2">JCM 31740</strain>
    </source>
</reference>
<dbReference type="EMBL" id="AP018553">
    <property type="protein sequence ID" value="BBD72441.1"/>
    <property type="molecule type" value="Genomic_DNA"/>
</dbReference>
<proteinExistence type="predicted"/>